<gene>
    <name evidence="1" type="ORF">CNO13_08045</name>
    <name evidence="2" type="ORF">EZU67_005945</name>
</gene>
<reference evidence="2" key="1">
    <citation type="submission" date="2022-12" db="EMBL/GenBank/DDBJ databases">
        <title>B. miyamotoi WGS.</title>
        <authorList>
            <person name="Kuleshov K.V."/>
            <person name="Hoornstra D."/>
            <person name="Hovius J.W."/>
            <person name="Platonov A.E."/>
            <person name="Telford S.R. III."/>
        </authorList>
    </citation>
    <scope>NUCLEOTIDE SEQUENCE</scope>
    <source>
        <strain evidence="2">Yekat-76</strain>
        <plasmid evidence="2">pYekat-76-lp18-1</plasmid>
    </source>
</reference>
<evidence type="ECO:0008006" key="5">
    <source>
        <dbReference type="Google" id="ProtNLM"/>
    </source>
</evidence>
<sequence length="259" mass="29911">MFKTLILTLIFSILSCDLISEKNSHNILLKLEKELINYNMKAKQKQMTLEKEKQAFVASNTNNSSSPSPVLSTEVQAYLNEQISKSKKLEKKCEEIIKITSEAIKEMEALYNKALEMEKKANEIKTMSDKARANKDNLNWSTNKKIQVDTLSKQAQNKISPTKYWTEETKRIYQSLKGSIETAIGVLNYTHQLGEEIKTGQLPENWTIRIIENNQSLNDIIKKCEETLKEYDDKKNAKNFVKELEKYVQEALHIIESNI</sequence>
<dbReference type="EMBL" id="CP117157">
    <property type="protein sequence ID" value="WDE71972.1"/>
    <property type="molecule type" value="Genomic_DNA"/>
</dbReference>
<evidence type="ECO:0000313" key="2">
    <source>
        <dbReference type="EMBL" id="WEG86456.1"/>
    </source>
</evidence>
<keyword evidence="3" id="KW-1185">Reference proteome</keyword>
<evidence type="ECO:0000313" key="3">
    <source>
        <dbReference type="Proteomes" id="UP000230633"/>
    </source>
</evidence>
<evidence type="ECO:0000313" key="4">
    <source>
        <dbReference type="Proteomes" id="UP000291995"/>
    </source>
</evidence>
<dbReference type="Proteomes" id="UP000291995">
    <property type="component" value="Plasmid pYekat-76-lp18-1"/>
</dbReference>
<evidence type="ECO:0000313" key="1">
    <source>
        <dbReference type="EMBL" id="WDE71972.1"/>
    </source>
</evidence>
<accession>A0AAQ3CN67</accession>
<geneLocation type="plasmid" evidence="2 4">
    <name>pYekat-76-lp18-1</name>
</geneLocation>
<proteinExistence type="predicted"/>
<organism evidence="2 4">
    <name type="scientific">Borrelia miyamotoi</name>
    <dbReference type="NCBI Taxonomy" id="47466"/>
    <lineage>
        <taxon>Bacteria</taxon>
        <taxon>Pseudomonadati</taxon>
        <taxon>Spirochaetota</taxon>
        <taxon>Spirochaetia</taxon>
        <taxon>Spirochaetales</taxon>
        <taxon>Borreliaceae</taxon>
        <taxon>Borrelia</taxon>
    </lineage>
</organism>
<dbReference type="RefSeq" id="WP_025444423.1">
    <property type="nucleotide sequence ID" value="NZ_CP024218.2"/>
</dbReference>
<protein>
    <recommendedName>
        <fullName evidence="5">Lipoprotein</fullName>
    </recommendedName>
</protein>
<dbReference type="Proteomes" id="UP000230633">
    <property type="component" value="Plasmid pYekat-1-lp18-1"/>
</dbReference>
<name>A0AAQ3CN67_9SPIR</name>
<dbReference type="EMBL" id="CP117149">
    <property type="protein sequence ID" value="WEG86456.1"/>
    <property type="molecule type" value="Genomic_DNA"/>
</dbReference>
<keyword evidence="2" id="KW-0614">Plasmid</keyword>
<geneLocation type="plasmid" evidence="1 3">
    <name>pYekat-1-lp18-1</name>
</geneLocation>
<dbReference type="PROSITE" id="PS51257">
    <property type="entry name" value="PROKAR_LIPOPROTEIN"/>
    <property type="match status" value="1"/>
</dbReference>
<reference evidence="1" key="2">
    <citation type="submission" date="2022-12" db="EMBL/GenBank/DDBJ databases">
        <title>B. miyamotoi WGS.</title>
        <authorList>
            <person name="Gabriele M."/>
            <person name="Kuleshov K.V."/>
            <person name="Hepner S."/>
            <person name="Hoornstra D."/>
            <person name="Hovius J.W."/>
            <person name="Platonov A.E."/>
            <person name="Fingerle V."/>
            <person name="Strube C."/>
        </authorList>
    </citation>
    <scope>NUCLEOTIDE SEQUENCE</scope>
    <source>
        <strain evidence="1">Yekat-1</strain>
        <plasmid evidence="1">pYekat-1-lp18-1</plasmid>
    </source>
</reference>
<dbReference type="AlphaFoldDB" id="A0AAQ3CN67"/>